<protein>
    <recommendedName>
        <fullName evidence="1">NERD domain-containing protein</fullName>
    </recommendedName>
</protein>
<accession>A0A6F8Y569</accession>
<proteinExistence type="predicted"/>
<reference evidence="2 3" key="2">
    <citation type="submission" date="2020-03" db="EMBL/GenBank/DDBJ databases">
        <authorList>
            <person name="Ichikawa N."/>
            <person name="Kimura A."/>
            <person name="Kitahashi Y."/>
            <person name="Uohara A."/>
        </authorList>
    </citation>
    <scope>NUCLEOTIDE SEQUENCE [LARGE SCALE GENOMIC DNA]</scope>
    <source>
        <strain evidence="2 3">NBRC 107702</strain>
    </source>
</reference>
<dbReference type="InterPro" id="IPR011528">
    <property type="entry name" value="NERD"/>
</dbReference>
<dbReference type="EMBL" id="AP022870">
    <property type="protein sequence ID" value="BCB81207.1"/>
    <property type="molecule type" value="Genomic_DNA"/>
</dbReference>
<evidence type="ECO:0000259" key="1">
    <source>
        <dbReference type="PROSITE" id="PS50965"/>
    </source>
</evidence>
<dbReference type="Proteomes" id="UP000502508">
    <property type="component" value="Chromosome"/>
</dbReference>
<dbReference type="InterPro" id="IPR027417">
    <property type="entry name" value="P-loop_NTPase"/>
</dbReference>
<dbReference type="Pfam" id="PF08378">
    <property type="entry name" value="NERD"/>
    <property type="match status" value="1"/>
</dbReference>
<dbReference type="Gene3D" id="3.40.50.300">
    <property type="entry name" value="P-loop containing nucleotide triphosphate hydrolases"/>
    <property type="match status" value="2"/>
</dbReference>
<sequence length="525" mass="57306">MIPNLDRLAGIGSTAELRVGKLLAQAELPEPATCLYSVHLPVHEYKRMSEVDFLVVWDDAVLVVEVKGGRLGRHGGMWTVTDRYGEMTEKREGPFEQARSAMFALESRLQGRLPALDVAFGYLVVTPDQELGDDFEWEPQQHAGVRSMSVTGIEKALEETRRFWKKKVGRPVRGGAYRDLLRVLRPDFDRVPTLRTSVVGLENEYVRLADRQYDLLLGAERNPRILCIGGAGSGKTLLAAETARRAARQGHRVMLTCRSEPLVTALRDQLRGTDVMFVPFDAALDSDPVDVLVVDEAQDILNVESLLQLDALIVGGWSSGRWRAFCDPNNQANVDGTFDRGCFDELAALSSVVELPFNCRNTATVVHQTQTVTAADLGVARAGEGPPVEYKRCPDRSAAALALDAQLKRLRREDVDMADVAVVTMCDQASDSTATATKAYRDGRLVAAAGGIGPAVSAARLVTAAEIKGLEAAHVCVVDVDDTHDPLSKARLYVAMTRPRISLWLAVSDRAWRQIAEGPAPGGPN</sequence>
<dbReference type="AlphaFoldDB" id="A0A6F8Y569"/>
<gene>
    <name evidence="2" type="ORF">Pflav_076170</name>
</gene>
<reference evidence="2 3" key="1">
    <citation type="submission" date="2020-03" db="EMBL/GenBank/DDBJ databases">
        <title>Whole genome shotgun sequence of Phytohabitans flavus NBRC 107702.</title>
        <authorList>
            <person name="Komaki H."/>
            <person name="Tamura T."/>
        </authorList>
    </citation>
    <scope>NUCLEOTIDE SEQUENCE [LARGE SCALE GENOMIC DNA]</scope>
    <source>
        <strain evidence="2 3">NBRC 107702</strain>
    </source>
</reference>
<evidence type="ECO:0000313" key="3">
    <source>
        <dbReference type="Proteomes" id="UP000502508"/>
    </source>
</evidence>
<evidence type="ECO:0000313" key="2">
    <source>
        <dbReference type="EMBL" id="BCB81207.1"/>
    </source>
</evidence>
<name>A0A6F8Y569_9ACTN</name>
<dbReference type="KEGG" id="pfla:Pflav_076170"/>
<organism evidence="2 3">
    <name type="scientific">Phytohabitans flavus</name>
    <dbReference type="NCBI Taxonomy" id="1076124"/>
    <lineage>
        <taxon>Bacteria</taxon>
        <taxon>Bacillati</taxon>
        <taxon>Actinomycetota</taxon>
        <taxon>Actinomycetes</taxon>
        <taxon>Micromonosporales</taxon>
        <taxon>Micromonosporaceae</taxon>
    </lineage>
</organism>
<feature type="domain" description="NERD" evidence="1">
    <location>
        <begin position="11"/>
        <end position="128"/>
    </location>
</feature>
<dbReference type="PROSITE" id="PS50965">
    <property type="entry name" value="NERD"/>
    <property type="match status" value="1"/>
</dbReference>
<keyword evidence="3" id="KW-1185">Reference proteome</keyword>
<dbReference type="InterPro" id="IPR018647">
    <property type="entry name" value="SLFN_3-like_DNA/RNA_helicase"/>
</dbReference>
<dbReference type="SUPFAM" id="SSF52540">
    <property type="entry name" value="P-loop containing nucleoside triphosphate hydrolases"/>
    <property type="match status" value="1"/>
</dbReference>
<dbReference type="Pfam" id="PF09848">
    <property type="entry name" value="SLFN-g3_helicase"/>
    <property type="match status" value="1"/>
</dbReference>